<evidence type="ECO:0000313" key="2">
    <source>
        <dbReference type="Proteomes" id="UP000561181"/>
    </source>
</evidence>
<dbReference type="CDD" id="cd14251">
    <property type="entry name" value="PL-6"/>
    <property type="match status" value="1"/>
</dbReference>
<dbReference type="AlphaFoldDB" id="A0A848QMA2"/>
<dbReference type="InterPro" id="IPR039513">
    <property type="entry name" value="PL-6"/>
</dbReference>
<evidence type="ECO:0000313" key="1">
    <source>
        <dbReference type="EMBL" id="NMW31989.1"/>
    </source>
</evidence>
<sequence length="746" mass="79477">MFARLGLFIVLLLVQVTPASAERYLVKTQAEYFAAAEAVKAGDSIVLADGVWDDFEIVLSAKGTVNAPIHLTAQTPGAVKITGQSNLRIGGEFIVVKGLVFTDGFSPTGEVISFRRSKTDLANNSRVTEIVIDGFSKPDRYETDYWVGMYGKNNRFDHSFLAGKTNKGVTFAVRLDSPESQENGHRIDHNYFGHRPVLGSNGGETLRVGTSKYSMFNSNTVIANNYFERTDGEVEIISIKAGANIVRGNVFDASRGALTLRHGDGNIIERNVFFGRGKDHTGGIRVINGDQTVRDNYMEGLRGNGFSSALTVMNGVPNSPVNRYVQVSNARIDRNTILDSRRITLGAGADEERSAPPVDSTFSRNLLSSSGAGTFIEVDADISGIEFSDNRLLSGKVHSALAALMPVNTELARADNGLLYPVDPELFDVGVPRDLDPVSREATGPAWYPKPDGQTAFGSGKVIAVAPGEGTIEAALKRATSGDTLHLAAGDYIVNKTIFLDFPLTISGANGAVVNFARPSLFEMAEGGSLRLHNLTISGRDAPDNVGNSVVRTTSSPIRGNFVIELDQVAVTDLTVNRNFDVIVIGKSAFADAVTIKNSAFNDVTGVVVKANAETEDYGQYGIEYTTITGSAFSNIGKSIANIYRGGRDESTFGPHFTLSSSSLSGVGGKDAPALVLHGAQITEIDQNSIAASGPIKIVHTVGAPSTVISNNVLDSADGIVVEELNYSGDPRAVMRGNIIPKGAKQ</sequence>
<dbReference type="Gene3D" id="2.160.20.10">
    <property type="entry name" value="Single-stranded right-handed beta-helix, Pectin lyase-like"/>
    <property type="match status" value="2"/>
</dbReference>
<comment type="caution">
    <text evidence="1">The sequence shown here is derived from an EMBL/GenBank/DDBJ whole genome shotgun (WGS) entry which is preliminary data.</text>
</comment>
<organism evidence="1 2">
    <name type="scientific">Pontixanthobacter rizhaonensis</name>
    <dbReference type="NCBI Taxonomy" id="2730337"/>
    <lineage>
        <taxon>Bacteria</taxon>
        <taxon>Pseudomonadati</taxon>
        <taxon>Pseudomonadota</taxon>
        <taxon>Alphaproteobacteria</taxon>
        <taxon>Sphingomonadales</taxon>
        <taxon>Erythrobacteraceae</taxon>
        <taxon>Pontixanthobacter</taxon>
    </lineage>
</organism>
<proteinExistence type="predicted"/>
<reference evidence="1 2" key="1">
    <citation type="submission" date="2020-04" db="EMBL/GenBank/DDBJ databases">
        <authorList>
            <person name="Liu A."/>
        </authorList>
    </citation>
    <scope>NUCLEOTIDE SEQUENCE [LARGE SCALE GENOMIC DNA]</scope>
    <source>
        <strain evidence="1 2">RZ02</strain>
    </source>
</reference>
<keyword evidence="1" id="KW-0456">Lyase</keyword>
<dbReference type="SUPFAM" id="SSF51126">
    <property type="entry name" value="Pectin lyase-like"/>
    <property type="match status" value="2"/>
</dbReference>
<dbReference type="RefSeq" id="WP_170012265.1">
    <property type="nucleotide sequence ID" value="NZ_JABCRE010000003.1"/>
</dbReference>
<dbReference type="EMBL" id="JABCRE010000003">
    <property type="protein sequence ID" value="NMW31989.1"/>
    <property type="molecule type" value="Genomic_DNA"/>
</dbReference>
<dbReference type="Proteomes" id="UP000561181">
    <property type="component" value="Unassembled WGS sequence"/>
</dbReference>
<dbReference type="Pfam" id="PF14592">
    <property type="entry name" value="Chondroitinas_B"/>
    <property type="match status" value="1"/>
</dbReference>
<dbReference type="GO" id="GO:0016829">
    <property type="term" value="F:lyase activity"/>
    <property type="evidence" value="ECO:0007669"/>
    <property type="project" value="UniProtKB-KW"/>
</dbReference>
<protein>
    <submittedName>
        <fullName evidence="1">Alginate lyase</fullName>
    </submittedName>
</protein>
<keyword evidence="2" id="KW-1185">Reference proteome</keyword>
<accession>A0A848QMA2</accession>
<dbReference type="InterPro" id="IPR012334">
    <property type="entry name" value="Pectin_lyas_fold"/>
</dbReference>
<dbReference type="InterPro" id="IPR011050">
    <property type="entry name" value="Pectin_lyase_fold/virulence"/>
</dbReference>
<name>A0A848QMA2_9SPHN</name>
<gene>
    <name evidence="1" type="ORF">HKD42_07945</name>
</gene>